<dbReference type="EMBL" id="AHZU02000758">
    <property type="protein sequence ID" value="KFG40574.1"/>
    <property type="molecule type" value="Genomic_DNA"/>
</dbReference>
<name>A0A086K856_TOXGO</name>
<feature type="domain" description="C2" evidence="4">
    <location>
        <begin position="1"/>
        <end position="104"/>
    </location>
</feature>
<reference evidence="5 6" key="1">
    <citation type="submission" date="2014-02" db="EMBL/GenBank/DDBJ databases">
        <authorList>
            <person name="Sibley D."/>
            <person name="Venepally P."/>
            <person name="Karamycheva S."/>
            <person name="Hadjithomas M."/>
            <person name="Khan A."/>
            <person name="Brunk B."/>
            <person name="Roos D."/>
            <person name="Caler E."/>
            <person name="Lorenzi H."/>
        </authorList>
    </citation>
    <scope>NUCLEOTIDE SEQUENCE [LARGE SCALE GENOMIC DNA]</scope>
    <source>
        <strain evidence="5 6">GAB2-2007-GAL-DOM2</strain>
    </source>
</reference>
<feature type="compositionally biased region" description="Low complexity" evidence="3">
    <location>
        <begin position="298"/>
        <end position="311"/>
    </location>
</feature>
<dbReference type="InterPro" id="IPR035892">
    <property type="entry name" value="C2_domain_sf"/>
</dbReference>
<dbReference type="AlphaFoldDB" id="A0A086K856"/>
<dbReference type="Proteomes" id="UP000028837">
    <property type="component" value="Unassembled WGS sequence"/>
</dbReference>
<feature type="region of interest" description="Disordered" evidence="3">
    <location>
        <begin position="226"/>
        <end position="333"/>
    </location>
</feature>
<dbReference type="InterPro" id="IPR000008">
    <property type="entry name" value="C2_dom"/>
</dbReference>
<dbReference type="GO" id="GO:0046872">
    <property type="term" value="F:metal ion binding"/>
    <property type="evidence" value="ECO:0007669"/>
    <property type="project" value="UniProtKB-KW"/>
</dbReference>
<evidence type="ECO:0000313" key="5">
    <source>
        <dbReference type="EMBL" id="KFG40574.1"/>
    </source>
</evidence>
<dbReference type="SMART" id="SM00239">
    <property type="entry name" value="C2"/>
    <property type="match status" value="1"/>
</dbReference>
<comment type="caution">
    <text evidence="5">The sequence shown here is derived from an EMBL/GenBank/DDBJ whole genome shotgun (WGS) entry which is preliminary data.</text>
</comment>
<dbReference type="Gene3D" id="2.60.40.150">
    <property type="entry name" value="C2 domain"/>
    <property type="match status" value="1"/>
</dbReference>
<evidence type="ECO:0000256" key="3">
    <source>
        <dbReference type="SAM" id="MobiDB-lite"/>
    </source>
</evidence>
<keyword evidence="2" id="KW-0106">Calcium</keyword>
<feature type="compositionally biased region" description="Basic residues" evidence="3">
    <location>
        <begin position="317"/>
        <end position="328"/>
    </location>
</feature>
<gene>
    <name evidence="5" type="ORF">TGDOM2_249870</name>
</gene>
<keyword evidence="1" id="KW-0479">Metal-binding</keyword>
<evidence type="ECO:0000313" key="6">
    <source>
        <dbReference type="Proteomes" id="UP000028837"/>
    </source>
</evidence>
<dbReference type="PRINTS" id="PR00360">
    <property type="entry name" value="C2DOMAIN"/>
</dbReference>
<organism evidence="5 6">
    <name type="scientific">Toxoplasma gondii GAB2-2007-GAL-DOM2</name>
    <dbReference type="NCBI Taxonomy" id="1130820"/>
    <lineage>
        <taxon>Eukaryota</taxon>
        <taxon>Sar</taxon>
        <taxon>Alveolata</taxon>
        <taxon>Apicomplexa</taxon>
        <taxon>Conoidasida</taxon>
        <taxon>Coccidia</taxon>
        <taxon>Eucoccidiorida</taxon>
        <taxon>Eimeriorina</taxon>
        <taxon>Sarcocystidae</taxon>
        <taxon>Toxoplasma</taxon>
    </lineage>
</organism>
<evidence type="ECO:0000259" key="4">
    <source>
        <dbReference type="PROSITE" id="PS50004"/>
    </source>
</evidence>
<sequence>MSLPRVQVVIHRGIDLPAMDSGKSSDPYIKFEYRGTQYRTETVKKSVNPVWNQQFTFVYDKAFGPHTLTLELWDANVLLKDKKMGFVTINLQTLEENKVQNKYYPLEDAALAKIGGALQIELRLLPPHSEMKYSSGSGQQKVVVLTAEQARAAAQGRLLIPANQTHVGFVSGASPSYRCPLAEPAPAYGVGMPHVMPPLVPYAAYPQYPIQASCPPPVPPPQPIPFSGSCVPAPPPQGGSPSWLWQAPRQGSAPGPYSHPPPQSPATSGFPVPSQFVGNPAVVGGPDATQVGHKAGKNSDSSSSDNGSSSEGEAKKTQKGAKKDRSKKKPAESILIMEIKDIVPSATYGEIAKALVAHNNDKDLALKQLVANLSTNEQGNI</sequence>
<protein>
    <submittedName>
        <fullName evidence="5">C2 domain protein</fullName>
    </submittedName>
</protein>
<dbReference type="OrthoDB" id="5973539at2759"/>
<accession>A0A086K856</accession>
<evidence type="ECO:0000256" key="1">
    <source>
        <dbReference type="ARBA" id="ARBA00022723"/>
    </source>
</evidence>
<dbReference type="PROSITE" id="PS50004">
    <property type="entry name" value="C2"/>
    <property type="match status" value="1"/>
</dbReference>
<proteinExistence type="predicted"/>
<dbReference type="VEuPathDB" id="ToxoDB:TGDOM2_249870"/>
<evidence type="ECO:0000256" key="2">
    <source>
        <dbReference type="ARBA" id="ARBA00022837"/>
    </source>
</evidence>
<dbReference type="Pfam" id="PF00168">
    <property type="entry name" value="C2"/>
    <property type="match status" value="1"/>
</dbReference>
<dbReference type="SUPFAM" id="SSF49562">
    <property type="entry name" value="C2 domain (Calcium/lipid-binding domain, CaLB)"/>
    <property type="match status" value="1"/>
</dbReference>
<dbReference type="CDD" id="cd00030">
    <property type="entry name" value="C2"/>
    <property type="match status" value="1"/>
</dbReference>
<dbReference type="PANTHER" id="PTHR45911">
    <property type="entry name" value="C2 DOMAIN-CONTAINING PROTEIN"/>
    <property type="match status" value="1"/>
</dbReference>